<gene>
    <name evidence="7" type="ORF">DXA27_08895</name>
</gene>
<keyword evidence="5 6" id="KW-0472">Membrane</keyword>
<name>A0A413K0V8_BACFG</name>
<evidence type="ECO:0000256" key="6">
    <source>
        <dbReference type="SAM" id="Phobius"/>
    </source>
</evidence>
<dbReference type="Proteomes" id="UP000284614">
    <property type="component" value="Unassembled WGS sequence"/>
</dbReference>
<feature type="transmembrane region" description="Helical" evidence="6">
    <location>
        <begin position="16"/>
        <end position="33"/>
    </location>
</feature>
<comment type="caution">
    <text evidence="7">The sequence shown here is derived from an EMBL/GenBank/DDBJ whole genome shotgun (WGS) entry which is preliminary data.</text>
</comment>
<feature type="transmembrane region" description="Helical" evidence="6">
    <location>
        <begin position="471"/>
        <end position="490"/>
    </location>
</feature>
<dbReference type="EMBL" id="QSDG01000006">
    <property type="protein sequence ID" value="RGY69444.1"/>
    <property type="molecule type" value="Genomic_DNA"/>
</dbReference>
<feature type="transmembrane region" description="Helical" evidence="6">
    <location>
        <begin position="91"/>
        <end position="116"/>
    </location>
</feature>
<dbReference type="Pfam" id="PF01943">
    <property type="entry name" value="Polysacc_synt"/>
    <property type="match status" value="1"/>
</dbReference>
<evidence type="ECO:0000256" key="5">
    <source>
        <dbReference type="ARBA" id="ARBA00023136"/>
    </source>
</evidence>
<dbReference type="InterPro" id="IPR050833">
    <property type="entry name" value="Poly_Biosynth_Transport"/>
</dbReference>
<feature type="transmembrane region" description="Helical" evidence="6">
    <location>
        <begin position="161"/>
        <end position="184"/>
    </location>
</feature>
<feature type="transmembrane region" description="Helical" evidence="6">
    <location>
        <begin position="318"/>
        <end position="339"/>
    </location>
</feature>
<feature type="transmembrane region" description="Helical" evidence="6">
    <location>
        <begin position="351"/>
        <end position="373"/>
    </location>
</feature>
<keyword evidence="2" id="KW-1003">Cell membrane</keyword>
<accession>A0A413K0V8</accession>
<protein>
    <submittedName>
        <fullName evidence="7">Polysaccharide biosynthesis protein</fullName>
    </submittedName>
</protein>
<evidence type="ECO:0000313" key="8">
    <source>
        <dbReference type="Proteomes" id="UP000284614"/>
    </source>
</evidence>
<keyword evidence="3 6" id="KW-0812">Transmembrane</keyword>
<reference evidence="7 8" key="1">
    <citation type="submission" date="2018-08" db="EMBL/GenBank/DDBJ databases">
        <title>A genome reference for cultivated species of the human gut microbiota.</title>
        <authorList>
            <person name="Zou Y."/>
            <person name="Xue W."/>
            <person name="Luo G."/>
        </authorList>
    </citation>
    <scope>NUCLEOTIDE SEQUENCE [LARGE SCALE GENOMIC DNA]</scope>
    <source>
        <strain evidence="7 8">OF01-1</strain>
    </source>
</reference>
<evidence type="ECO:0000256" key="3">
    <source>
        <dbReference type="ARBA" id="ARBA00022692"/>
    </source>
</evidence>
<dbReference type="AlphaFoldDB" id="A0A413K0V8"/>
<keyword evidence="4 6" id="KW-1133">Transmembrane helix</keyword>
<feature type="transmembrane region" description="Helical" evidence="6">
    <location>
        <begin position="190"/>
        <end position="209"/>
    </location>
</feature>
<feature type="transmembrane region" description="Helical" evidence="6">
    <location>
        <begin position="410"/>
        <end position="429"/>
    </location>
</feature>
<dbReference type="InterPro" id="IPR002797">
    <property type="entry name" value="Polysacc_synth"/>
</dbReference>
<evidence type="ECO:0000256" key="1">
    <source>
        <dbReference type="ARBA" id="ARBA00004651"/>
    </source>
</evidence>
<sequence length="519" mass="58552">MLNNSVNNRRILKNTIYLYIRLFFAMAIGLYTSRVVLEVLGVDDFGLYSLVGGFVSTLSILTGAFSGTAARFIMYEIGVGDPDKLKETISTIINLLIIIAIVVFVIGFILGSYFISRYLNIPPDRIKAAYFVFYCSLFVFSMNLLVVPYQAIIIAHERMDFYAVMSVLESVAKVVVVLSLSSVTFDRLCVYAFLLVLVSVMSRIIYGIYCNFHFKESKYHFILNKNISKQMTSFSIWMGIGTAAGILKDQGMNIIINIFYNLSLNAARGISMQVMSVFNSFASNIGIAISPQITKSYSQGNIERSINLTFVSAKAQGYLILVMMIPFLLESHYILTIWLKSFPAYTQEFVCWGIVICFIHSIASAFSPIYLAMGRIRNLQLGGSFLSFMYLPICYFCCERGMDIIVCMQLAFGLEILLFIMSCICIKMEMNFPFGRFFCSVVIPMLLVGIITFCVVYCVRYIIKEESFVRLILSSITSLVFLAISAYFIGINDSEKRLVKTVLVQRLGISNHTNNIEIK</sequence>
<evidence type="ECO:0000313" key="7">
    <source>
        <dbReference type="EMBL" id="RGY69444.1"/>
    </source>
</evidence>
<evidence type="ECO:0000256" key="2">
    <source>
        <dbReference type="ARBA" id="ARBA00022475"/>
    </source>
</evidence>
<feature type="transmembrane region" description="Helical" evidence="6">
    <location>
        <begin position="128"/>
        <end position="149"/>
    </location>
</feature>
<dbReference type="PANTHER" id="PTHR30250:SF26">
    <property type="entry name" value="PSMA PROTEIN"/>
    <property type="match status" value="1"/>
</dbReference>
<evidence type="ECO:0000256" key="4">
    <source>
        <dbReference type="ARBA" id="ARBA00022989"/>
    </source>
</evidence>
<proteinExistence type="predicted"/>
<dbReference type="RefSeq" id="WP_005820497.1">
    <property type="nucleotide sequence ID" value="NZ_JAGJHH010000004.1"/>
</dbReference>
<organism evidence="7 8">
    <name type="scientific">Bacteroides fragilis</name>
    <dbReference type="NCBI Taxonomy" id="817"/>
    <lineage>
        <taxon>Bacteria</taxon>
        <taxon>Pseudomonadati</taxon>
        <taxon>Bacteroidota</taxon>
        <taxon>Bacteroidia</taxon>
        <taxon>Bacteroidales</taxon>
        <taxon>Bacteroidaceae</taxon>
        <taxon>Bacteroides</taxon>
    </lineage>
</organism>
<dbReference type="GO" id="GO:0005886">
    <property type="term" value="C:plasma membrane"/>
    <property type="evidence" value="ECO:0007669"/>
    <property type="project" value="UniProtKB-SubCell"/>
</dbReference>
<feature type="transmembrane region" description="Helical" evidence="6">
    <location>
        <begin position="435"/>
        <end position="459"/>
    </location>
</feature>
<feature type="transmembrane region" description="Helical" evidence="6">
    <location>
        <begin position="45"/>
        <end position="70"/>
    </location>
</feature>
<comment type="subcellular location">
    <subcellularLocation>
        <location evidence="1">Cell membrane</location>
        <topology evidence="1">Multi-pass membrane protein</topology>
    </subcellularLocation>
</comment>
<dbReference type="PANTHER" id="PTHR30250">
    <property type="entry name" value="PST FAMILY PREDICTED COLANIC ACID TRANSPORTER"/>
    <property type="match status" value="1"/>
</dbReference>